<accession>A0A1I7HV22</accession>
<proteinExistence type="predicted"/>
<sequence length="130" mass="15002">MIDRRQFRCPDAPPVKVAFSDLDSLLDELLQCGIRTARLDLFRVIRQSELSFVHYVTWTLYVTAWDPERGTLYEYQEAAGTTVSTDPLAEDAVEPLAPRQRLETLRRRMQEQSIEVRRGRFVIQTDGADG</sequence>
<organism evidence="1 2">
    <name type="scientific">Alicyclobacillus macrosporangiidus</name>
    <dbReference type="NCBI Taxonomy" id="392015"/>
    <lineage>
        <taxon>Bacteria</taxon>
        <taxon>Bacillati</taxon>
        <taxon>Bacillota</taxon>
        <taxon>Bacilli</taxon>
        <taxon>Bacillales</taxon>
        <taxon>Alicyclobacillaceae</taxon>
        <taxon>Alicyclobacillus</taxon>
    </lineage>
</organism>
<reference evidence="2" key="1">
    <citation type="submission" date="2016-10" db="EMBL/GenBank/DDBJ databases">
        <authorList>
            <person name="Varghese N."/>
        </authorList>
    </citation>
    <scope>NUCLEOTIDE SEQUENCE [LARGE SCALE GENOMIC DNA]</scope>
    <source>
        <strain evidence="2">DSM 17980</strain>
    </source>
</reference>
<protein>
    <submittedName>
        <fullName evidence="1">Uncharacterized protein</fullName>
    </submittedName>
</protein>
<dbReference type="RefSeq" id="WP_074950656.1">
    <property type="nucleotide sequence ID" value="NZ_FPBV01000005.1"/>
</dbReference>
<dbReference type="OrthoDB" id="2375802at2"/>
<dbReference type="Proteomes" id="UP000183508">
    <property type="component" value="Unassembled WGS sequence"/>
</dbReference>
<evidence type="ECO:0000313" key="2">
    <source>
        <dbReference type="Proteomes" id="UP000183508"/>
    </source>
</evidence>
<dbReference type="EMBL" id="FPBV01000005">
    <property type="protein sequence ID" value="SFU64491.1"/>
    <property type="molecule type" value="Genomic_DNA"/>
</dbReference>
<dbReference type="AlphaFoldDB" id="A0A1I7HV22"/>
<dbReference type="STRING" id="392015.SAMN05421543_105116"/>
<evidence type="ECO:0000313" key="1">
    <source>
        <dbReference type="EMBL" id="SFU64491.1"/>
    </source>
</evidence>
<name>A0A1I7HV22_9BACL</name>
<gene>
    <name evidence="1" type="ORF">SAMN05421543_105116</name>
</gene>
<keyword evidence="2" id="KW-1185">Reference proteome</keyword>